<evidence type="ECO:0000313" key="4">
    <source>
        <dbReference type="RefSeq" id="XP_024891029.1"/>
    </source>
</evidence>
<dbReference type="Proteomes" id="UP000504618">
    <property type="component" value="Unplaced"/>
</dbReference>
<name>A0A6J1PX56_9HYME</name>
<dbReference type="RefSeq" id="XP_024891029.1">
    <property type="nucleotide sequence ID" value="XM_025035261.1"/>
</dbReference>
<evidence type="ECO:0000313" key="2">
    <source>
        <dbReference type="Proteomes" id="UP000504618"/>
    </source>
</evidence>
<keyword evidence="1" id="KW-0472">Membrane</keyword>
<protein>
    <submittedName>
        <fullName evidence="3">Uncharacterized protein LOC112455944</fullName>
    </submittedName>
    <submittedName>
        <fullName evidence="4">Uncharacterized protein LOC112466912</fullName>
    </submittedName>
</protein>
<evidence type="ECO:0000256" key="1">
    <source>
        <dbReference type="SAM" id="Phobius"/>
    </source>
</evidence>
<dbReference type="GeneID" id="112455944"/>
<feature type="transmembrane region" description="Helical" evidence="1">
    <location>
        <begin position="33"/>
        <end position="50"/>
    </location>
</feature>
<evidence type="ECO:0000313" key="3">
    <source>
        <dbReference type="RefSeq" id="XP_024873938.1"/>
    </source>
</evidence>
<dbReference type="AlphaFoldDB" id="A0A6J1PX56"/>
<proteinExistence type="predicted"/>
<organism evidence="2 3">
    <name type="scientific">Temnothorax curvispinosus</name>
    <dbReference type="NCBI Taxonomy" id="300111"/>
    <lineage>
        <taxon>Eukaryota</taxon>
        <taxon>Metazoa</taxon>
        <taxon>Ecdysozoa</taxon>
        <taxon>Arthropoda</taxon>
        <taxon>Hexapoda</taxon>
        <taxon>Insecta</taxon>
        <taxon>Pterygota</taxon>
        <taxon>Neoptera</taxon>
        <taxon>Endopterygota</taxon>
        <taxon>Hymenoptera</taxon>
        <taxon>Apocrita</taxon>
        <taxon>Aculeata</taxon>
        <taxon>Formicoidea</taxon>
        <taxon>Formicidae</taxon>
        <taxon>Myrmicinae</taxon>
        <taxon>Temnothorax</taxon>
    </lineage>
</organism>
<accession>A0A6J1PX56</accession>
<dbReference type="OrthoDB" id="6067390at2759"/>
<keyword evidence="1" id="KW-0812">Transmembrane</keyword>
<reference evidence="3 4" key="1">
    <citation type="submission" date="2025-04" db="UniProtKB">
        <authorList>
            <consortium name="RefSeq"/>
        </authorList>
    </citation>
    <scope>IDENTIFICATION</scope>
    <source>
        <tissue evidence="3 4">Whole body</tissue>
    </source>
</reference>
<sequence>MSQGAPFRPMKYPYTLTAKVAQFPYRYYIKHSWLYRYLLIGTLVSFPIFYKVQKLSYAPENVAKWDKLHREMFEGTGHH</sequence>
<keyword evidence="1" id="KW-1133">Transmembrane helix</keyword>
<gene>
    <name evidence="3" type="primary">LOC112455944</name>
    <name evidence="4" type="synonym">LOC112466912</name>
</gene>
<dbReference type="RefSeq" id="XP_024873938.1">
    <property type="nucleotide sequence ID" value="XM_025018170.1"/>
</dbReference>
<keyword evidence="2" id="KW-1185">Reference proteome</keyword>